<sequence>MFEEAARNRGGDADCNGMKDSVIDAVRAASVASAGRQFALSTGAPTMFSFAEIVKNWHLAGRCNCSISQEGSMAELPMLHVETDHIRQMLEHGWSVVGYSTVIMAMGGHDPLDSFTKGQRDRG</sequence>
<proteinExistence type="predicted"/>
<reference evidence="1 2" key="1">
    <citation type="submission" date="2018-09" db="EMBL/GenBank/DDBJ databases">
        <title>Mesorhizobium carmichaelinearum sp. nov. isolated from Carmichaelinea spp. root nodules in New Zealand.</title>
        <authorList>
            <person name="De Meyer S.E."/>
        </authorList>
    </citation>
    <scope>NUCLEOTIDE SEQUENCE [LARGE SCALE GENOMIC DNA]</scope>
    <source>
        <strain evidence="1 2">ICMP19557</strain>
    </source>
</reference>
<name>A0A3A5K2G5_9HYPH</name>
<dbReference type="EMBL" id="QZWZ01000069">
    <property type="protein sequence ID" value="RJT26624.1"/>
    <property type="molecule type" value="Genomic_DNA"/>
</dbReference>
<gene>
    <name evidence="1" type="ORF">D3227_37165</name>
</gene>
<comment type="caution">
    <text evidence="1">The sequence shown here is derived from an EMBL/GenBank/DDBJ whole genome shotgun (WGS) entry which is preliminary data.</text>
</comment>
<dbReference type="Proteomes" id="UP000272706">
    <property type="component" value="Unassembled WGS sequence"/>
</dbReference>
<keyword evidence="2" id="KW-1185">Reference proteome</keyword>
<evidence type="ECO:0000313" key="1">
    <source>
        <dbReference type="EMBL" id="RJT26624.1"/>
    </source>
</evidence>
<organism evidence="1 2">
    <name type="scientific">Mesorhizobium waimense</name>
    <dbReference type="NCBI Taxonomy" id="1300307"/>
    <lineage>
        <taxon>Bacteria</taxon>
        <taxon>Pseudomonadati</taxon>
        <taxon>Pseudomonadota</taxon>
        <taxon>Alphaproteobacteria</taxon>
        <taxon>Hyphomicrobiales</taxon>
        <taxon>Phyllobacteriaceae</taxon>
        <taxon>Mesorhizobium</taxon>
    </lineage>
</organism>
<accession>A0A3A5K2G5</accession>
<protein>
    <submittedName>
        <fullName evidence="1">Uncharacterized protein</fullName>
    </submittedName>
</protein>
<evidence type="ECO:0000313" key="2">
    <source>
        <dbReference type="Proteomes" id="UP000272706"/>
    </source>
</evidence>
<dbReference type="AlphaFoldDB" id="A0A3A5K2G5"/>